<dbReference type="AlphaFoldDB" id="A0A0B3RRR9"/>
<reference evidence="3 4" key="1">
    <citation type="submission" date="2014-10" db="EMBL/GenBank/DDBJ databases">
        <title>Genome sequence of Ponticoccus sp. strain UMTAT08 isolated from clonal culture of toxic dinoflagellate Alexandrium tamiyavanichii.</title>
        <authorList>
            <person name="Gan H.Y."/>
            <person name="Muhd D.-D."/>
            <person name="Mohd Noor M.E."/>
            <person name="Yeong Y.S."/>
            <person name="Usup G."/>
        </authorList>
    </citation>
    <scope>NUCLEOTIDE SEQUENCE [LARGE SCALE GENOMIC DNA]</scope>
    <source>
        <strain evidence="3 4">UMTAT08</strain>
    </source>
</reference>
<dbReference type="Proteomes" id="UP000030960">
    <property type="component" value="Unassembled WGS sequence"/>
</dbReference>
<comment type="caution">
    <text evidence="3">The sequence shown here is derived from an EMBL/GenBank/DDBJ whole genome shotgun (WGS) entry which is preliminary data.</text>
</comment>
<protein>
    <submittedName>
        <fullName evidence="3">Universal stress protein (Usp)</fullName>
    </submittedName>
</protein>
<evidence type="ECO:0000259" key="2">
    <source>
        <dbReference type="Pfam" id="PF00582"/>
    </source>
</evidence>
<proteinExistence type="inferred from homology"/>
<dbReference type="Pfam" id="PF00582">
    <property type="entry name" value="Usp"/>
    <property type="match status" value="1"/>
</dbReference>
<name>A0A0B3RRR9_9RHOB</name>
<dbReference type="InterPro" id="IPR014729">
    <property type="entry name" value="Rossmann-like_a/b/a_fold"/>
</dbReference>
<dbReference type="PANTHER" id="PTHR46268">
    <property type="entry name" value="STRESS RESPONSE PROTEIN NHAX"/>
    <property type="match status" value="1"/>
</dbReference>
<dbReference type="PANTHER" id="PTHR46268:SF6">
    <property type="entry name" value="UNIVERSAL STRESS PROTEIN UP12"/>
    <property type="match status" value="1"/>
</dbReference>
<evidence type="ECO:0000256" key="1">
    <source>
        <dbReference type="ARBA" id="ARBA00008791"/>
    </source>
</evidence>
<comment type="similarity">
    <text evidence="1">Belongs to the universal stress protein A family.</text>
</comment>
<evidence type="ECO:0000313" key="4">
    <source>
        <dbReference type="Proteomes" id="UP000030960"/>
    </source>
</evidence>
<organism evidence="3 4">
    <name type="scientific">Mameliella alba</name>
    <dbReference type="NCBI Taxonomy" id="561184"/>
    <lineage>
        <taxon>Bacteria</taxon>
        <taxon>Pseudomonadati</taxon>
        <taxon>Pseudomonadota</taxon>
        <taxon>Alphaproteobacteria</taxon>
        <taxon>Rhodobacterales</taxon>
        <taxon>Roseobacteraceae</taxon>
        <taxon>Mameliella</taxon>
    </lineage>
</organism>
<gene>
    <name evidence="3" type="ORF">OA50_01799</name>
</gene>
<keyword evidence="4" id="KW-1185">Reference proteome</keyword>
<feature type="domain" description="UspA" evidence="2">
    <location>
        <begin position="25"/>
        <end position="160"/>
    </location>
</feature>
<dbReference type="Gene3D" id="3.40.50.620">
    <property type="entry name" value="HUPs"/>
    <property type="match status" value="1"/>
</dbReference>
<sequence>MQVPDGRSAQDARFRQKNQREWDVFKRIMVPVDLKHIDRLEKALGCAADLARHYEATVVYVGVAAATPSSIAHTPAEFAEKLKEFAEAQAGAHGVSTEPHAVTSHDPSIDLDPTLLKAVDETGADLVIMASHIPNITDYIWPSNGGTVAGHAKVSVMVVR</sequence>
<dbReference type="EMBL" id="JSUQ01000006">
    <property type="protein sequence ID" value="KHQ53810.1"/>
    <property type="molecule type" value="Genomic_DNA"/>
</dbReference>
<dbReference type="SUPFAM" id="SSF52402">
    <property type="entry name" value="Adenine nucleotide alpha hydrolases-like"/>
    <property type="match status" value="1"/>
</dbReference>
<evidence type="ECO:0000313" key="3">
    <source>
        <dbReference type="EMBL" id="KHQ53810.1"/>
    </source>
</evidence>
<dbReference type="InterPro" id="IPR006016">
    <property type="entry name" value="UspA"/>
</dbReference>
<dbReference type="InterPro" id="IPR006015">
    <property type="entry name" value="Universal_stress_UspA"/>
</dbReference>
<dbReference type="STRING" id="561184.SAMN05216376_10155"/>
<dbReference type="CDD" id="cd00293">
    <property type="entry name" value="USP-like"/>
    <property type="match status" value="1"/>
</dbReference>
<dbReference type="PRINTS" id="PR01438">
    <property type="entry name" value="UNVRSLSTRESS"/>
</dbReference>
<accession>A0A0B3RRR9</accession>